<name>A0A0E9T225_ANGAN</name>
<proteinExistence type="predicted"/>
<dbReference type="EMBL" id="GBXM01061562">
    <property type="protein sequence ID" value="JAH47015.1"/>
    <property type="molecule type" value="Transcribed_RNA"/>
</dbReference>
<dbReference type="AlphaFoldDB" id="A0A0E9T225"/>
<sequence>MKQKLSSVPSVSKTVQNV</sequence>
<reference evidence="1" key="1">
    <citation type="submission" date="2014-11" db="EMBL/GenBank/DDBJ databases">
        <authorList>
            <person name="Amaro Gonzalez C."/>
        </authorList>
    </citation>
    <scope>NUCLEOTIDE SEQUENCE</scope>
</reference>
<accession>A0A0E9T225</accession>
<reference evidence="1" key="2">
    <citation type="journal article" date="2015" name="Fish Shellfish Immunol.">
        <title>Early steps in the European eel (Anguilla anguilla)-Vibrio vulnificus interaction in the gills: Role of the RtxA13 toxin.</title>
        <authorList>
            <person name="Callol A."/>
            <person name="Pajuelo D."/>
            <person name="Ebbesson L."/>
            <person name="Teles M."/>
            <person name="MacKenzie S."/>
            <person name="Amaro C."/>
        </authorList>
    </citation>
    <scope>NUCLEOTIDE SEQUENCE</scope>
</reference>
<evidence type="ECO:0000313" key="1">
    <source>
        <dbReference type="EMBL" id="JAH47015.1"/>
    </source>
</evidence>
<organism evidence="1">
    <name type="scientific">Anguilla anguilla</name>
    <name type="common">European freshwater eel</name>
    <name type="synonym">Muraena anguilla</name>
    <dbReference type="NCBI Taxonomy" id="7936"/>
    <lineage>
        <taxon>Eukaryota</taxon>
        <taxon>Metazoa</taxon>
        <taxon>Chordata</taxon>
        <taxon>Craniata</taxon>
        <taxon>Vertebrata</taxon>
        <taxon>Euteleostomi</taxon>
        <taxon>Actinopterygii</taxon>
        <taxon>Neopterygii</taxon>
        <taxon>Teleostei</taxon>
        <taxon>Anguilliformes</taxon>
        <taxon>Anguillidae</taxon>
        <taxon>Anguilla</taxon>
    </lineage>
</organism>
<protein>
    <submittedName>
        <fullName evidence="1">Uncharacterized protein</fullName>
    </submittedName>
</protein>